<dbReference type="PRINTS" id="PR00449">
    <property type="entry name" value="RASTRNSFRMNG"/>
</dbReference>
<evidence type="ECO:0000256" key="1">
    <source>
        <dbReference type="ARBA" id="ARBA00004308"/>
    </source>
</evidence>
<keyword evidence="5" id="KW-0472">Membrane</keyword>
<keyword evidence="4" id="KW-0342">GTP-binding</keyword>
<dbReference type="PROSITE" id="PS51419">
    <property type="entry name" value="RAB"/>
    <property type="match status" value="1"/>
</dbReference>
<keyword evidence="6" id="KW-0449">Lipoprotein</keyword>
<protein>
    <submittedName>
        <fullName evidence="7">Uncharacterized protein</fullName>
    </submittedName>
</protein>
<dbReference type="InterPro" id="IPR027417">
    <property type="entry name" value="P-loop_NTPase"/>
</dbReference>
<dbReference type="Proteomes" id="UP001295684">
    <property type="component" value="Unassembled WGS sequence"/>
</dbReference>
<dbReference type="GO" id="GO:0012505">
    <property type="term" value="C:endomembrane system"/>
    <property type="evidence" value="ECO:0007669"/>
    <property type="project" value="UniProtKB-SubCell"/>
</dbReference>
<dbReference type="EMBL" id="CAMPGE010019544">
    <property type="protein sequence ID" value="CAI2377868.1"/>
    <property type="molecule type" value="Genomic_DNA"/>
</dbReference>
<keyword evidence="8" id="KW-1185">Reference proteome</keyword>
<name>A0AAD1XS54_EUPCR</name>
<dbReference type="PROSITE" id="PS51421">
    <property type="entry name" value="RAS"/>
    <property type="match status" value="1"/>
</dbReference>
<dbReference type="InterPro" id="IPR050305">
    <property type="entry name" value="Small_GTPase_Rab"/>
</dbReference>
<keyword evidence="3" id="KW-0547">Nucleotide-binding</keyword>
<comment type="caution">
    <text evidence="7">The sequence shown here is derived from an EMBL/GenBank/DDBJ whole genome shotgun (WGS) entry which is preliminary data.</text>
</comment>
<dbReference type="SUPFAM" id="SSF52540">
    <property type="entry name" value="P-loop containing nucleoside triphosphate hydrolases"/>
    <property type="match status" value="1"/>
</dbReference>
<dbReference type="GO" id="GO:0003924">
    <property type="term" value="F:GTPase activity"/>
    <property type="evidence" value="ECO:0007669"/>
    <property type="project" value="InterPro"/>
</dbReference>
<dbReference type="SMART" id="SM00173">
    <property type="entry name" value="RAS"/>
    <property type="match status" value="1"/>
</dbReference>
<dbReference type="Pfam" id="PF00071">
    <property type="entry name" value="Ras"/>
    <property type="match status" value="1"/>
</dbReference>
<evidence type="ECO:0000256" key="3">
    <source>
        <dbReference type="ARBA" id="ARBA00022741"/>
    </source>
</evidence>
<dbReference type="SMART" id="SM00175">
    <property type="entry name" value="RAB"/>
    <property type="match status" value="1"/>
</dbReference>
<dbReference type="InterPro" id="IPR005225">
    <property type="entry name" value="Small_GTP-bd"/>
</dbReference>
<organism evidence="7 8">
    <name type="scientific">Euplotes crassus</name>
    <dbReference type="NCBI Taxonomy" id="5936"/>
    <lineage>
        <taxon>Eukaryota</taxon>
        <taxon>Sar</taxon>
        <taxon>Alveolata</taxon>
        <taxon>Ciliophora</taxon>
        <taxon>Intramacronucleata</taxon>
        <taxon>Spirotrichea</taxon>
        <taxon>Hypotrichia</taxon>
        <taxon>Euplotida</taxon>
        <taxon>Euplotidae</taxon>
        <taxon>Moneuplotes</taxon>
    </lineage>
</organism>
<proteinExistence type="inferred from homology"/>
<evidence type="ECO:0000256" key="5">
    <source>
        <dbReference type="ARBA" id="ARBA00023136"/>
    </source>
</evidence>
<evidence type="ECO:0000313" key="7">
    <source>
        <dbReference type="EMBL" id="CAI2377868.1"/>
    </source>
</evidence>
<sequence length="204" mass="23155">MEKSYDHLFKILFIGDSGVGKLDLLMLLLGEDFNDNLMTRIGIDFKVKTVDIDEKKIKLQIWDTAGQERFKNVTTSYFKGAHGVVLVYDVTDKKSFENIYTWMTEIENKAPENIHIILVGNKCDMEDARQVSPEEGQELADKYNINFVETSTKDFSSFEDTFFHMVKEIKAIIENTYHAASSNPSISLSNPKGTKAAKTTKSCC</sequence>
<dbReference type="AlphaFoldDB" id="A0AAD1XS54"/>
<dbReference type="GO" id="GO:0005525">
    <property type="term" value="F:GTP binding"/>
    <property type="evidence" value="ECO:0007669"/>
    <property type="project" value="UniProtKB-KW"/>
</dbReference>
<gene>
    <name evidence="7" type="ORF">ECRASSUSDP1_LOCUS19259</name>
</gene>
<dbReference type="InterPro" id="IPR001806">
    <property type="entry name" value="Small_GTPase"/>
</dbReference>
<evidence type="ECO:0000256" key="2">
    <source>
        <dbReference type="ARBA" id="ARBA00006270"/>
    </source>
</evidence>
<evidence type="ECO:0000256" key="4">
    <source>
        <dbReference type="ARBA" id="ARBA00023134"/>
    </source>
</evidence>
<reference evidence="7" key="1">
    <citation type="submission" date="2023-07" db="EMBL/GenBank/DDBJ databases">
        <authorList>
            <consortium name="AG Swart"/>
            <person name="Singh M."/>
            <person name="Singh A."/>
            <person name="Seah K."/>
            <person name="Emmerich C."/>
        </authorList>
    </citation>
    <scope>NUCLEOTIDE SEQUENCE</scope>
    <source>
        <strain evidence="7">DP1</strain>
    </source>
</reference>
<dbReference type="NCBIfam" id="TIGR00231">
    <property type="entry name" value="small_GTP"/>
    <property type="match status" value="1"/>
</dbReference>
<dbReference type="PANTHER" id="PTHR47980">
    <property type="entry name" value="LD44762P"/>
    <property type="match status" value="1"/>
</dbReference>
<accession>A0AAD1XS54</accession>
<dbReference type="FunFam" id="3.40.50.300:FF:000586">
    <property type="entry name" value="Rab family GTPase"/>
    <property type="match status" value="1"/>
</dbReference>
<comment type="similarity">
    <text evidence="2">Belongs to the small GTPase superfamily. Rab family.</text>
</comment>
<comment type="subcellular location">
    <subcellularLocation>
        <location evidence="1">Endomembrane system</location>
    </subcellularLocation>
</comment>
<dbReference type="PROSITE" id="PS51420">
    <property type="entry name" value="RHO"/>
    <property type="match status" value="1"/>
</dbReference>
<dbReference type="SMART" id="SM00177">
    <property type="entry name" value="ARF"/>
    <property type="match status" value="1"/>
</dbReference>
<evidence type="ECO:0000313" key="8">
    <source>
        <dbReference type="Proteomes" id="UP001295684"/>
    </source>
</evidence>
<dbReference type="SMART" id="SM00176">
    <property type="entry name" value="RAN"/>
    <property type="match status" value="1"/>
</dbReference>
<evidence type="ECO:0000256" key="6">
    <source>
        <dbReference type="ARBA" id="ARBA00023288"/>
    </source>
</evidence>
<dbReference type="SMART" id="SM00174">
    <property type="entry name" value="RHO"/>
    <property type="match status" value="1"/>
</dbReference>
<dbReference type="Gene3D" id="3.40.50.300">
    <property type="entry name" value="P-loop containing nucleotide triphosphate hydrolases"/>
    <property type="match status" value="1"/>
</dbReference>